<dbReference type="PANTHER" id="PTHR36143:SF4">
    <property type="entry name" value="OS08G0177500 PROTEIN"/>
    <property type="match status" value="1"/>
</dbReference>
<dbReference type="InParanoid" id="A0A200QTU8"/>
<evidence type="ECO:0000313" key="5">
    <source>
        <dbReference type="Proteomes" id="UP000195402"/>
    </source>
</evidence>
<keyword evidence="3" id="KW-0812">Transmembrane</keyword>
<feature type="transmembrane region" description="Helical" evidence="3">
    <location>
        <begin position="22"/>
        <end position="40"/>
    </location>
</feature>
<dbReference type="STRING" id="56857.A0A200QTU8"/>
<feature type="region of interest" description="Disordered" evidence="2">
    <location>
        <begin position="175"/>
        <end position="331"/>
    </location>
</feature>
<feature type="compositionally biased region" description="Basic and acidic residues" evidence="2">
    <location>
        <begin position="398"/>
        <end position="410"/>
    </location>
</feature>
<feature type="compositionally biased region" description="Polar residues" evidence="2">
    <location>
        <begin position="597"/>
        <end position="607"/>
    </location>
</feature>
<dbReference type="OrthoDB" id="656845at2759"/>
<keyword evidence="1" id="KW-0175">Coiled coil</keyword>
<dbReference type="OMA" id="WRMISRN"/>
<evidence type="ECO:0000256" key="2">
    <source>
        <dbReference type="SAM" id="MobiDB-lite"/>
    </source>
</evidence>
<feature type="compositionally biased region" description="Polar residues" evidence="2">
    <location>
        <begin position="500"/>
        <end position="509"/>
    </location>
</feature>
<reference evidence="4 5" key="1">
    <citation type="journal article" date="2017" name="Mol. Plant">
        <title>The Genome of Medicinal Plant Macleaya cordata Provides New Insights into Benzylisoquinoline Alkaloids Metabolism.</title>
        <authorList>
            <person name="Liu X."/>
            <person name="Liu Y."/>
            <person name="Huang P."/>
            <person name="Ma Y."/>
            <person name="Qing Z."/>
            <person name="Tang Q."/>
            <person name="Cao H."/>
            <person name="Cheng P."/>
            <person name="Zheng Y."/>
            <person name="Yuan Z."/>
            <person name="Zhou Y."/>
            <person name="Liu J."/>
            <person name="Tang Z."/>
            <person name="Zhuo Y."/>
            <person name="Zhang Y."/>
            <person name="Yu L."/>
            <person name="Huang J."/>
            <person name="Yang P."/>
            <person name="Peng Q."/>
            <person name="Zhang J."/>
            <person name="Jiang W."/>
            <person name="Zhang Z."/>
            <person name="Lin K."/>
            <person name="Ro D.K."/>
            <person name="Chen X."/>
            <person name="Xiong X."/>
            <person name="Shang Y."/>
            <person name="Huang S."/>
            <person name="Zeng J."/>
        </authorList>
    </citation>
    <scope>NUCLEOTIDE SEQUENCE [LARGE SCALE GENOMIC DNA]</scope>
    <source>
        <strain evidence="5">cv. BLH2017</strain>
        <tissue evidence="4">Root</tissue>
    </source>
</reference>
<proteinExistence type="predicted"/>
<dbReference type="Proteomes" id="UP000195402">
    <property type="component" value="Unassembled WGS sequence"/>
</dbReference>
<protein>
    <recommendedName>
        <fullName evidence="6">Micronuclear linker histone polyprotein</fullName>
    </recommendedName>
</protein>
<feature type="compositionally biased region" description="Basic residues" evidence="2">
    <location>
        <begin position="581"/>
        <end position="596"/>
    </location>
</feature>
<accession>A0A200QTU8</accession>
<feature type="compositionally biased region" description="Polar residues" evidence="2">
    <location>
        <begin position="176"/>
        <end position="197"/>
    </location>
</feature>
<dbReference type="PANTHER" id="PTHR36143">
    <property type="entry name" value="OS08G0177500 PROTEIN"/>
    <property type="match status" value="1"/>
</dbReference>
<feature type="compositionally biased region" description="Basic and acidic residues" evidence="2">
    <location>
        <begin position="432"/>
        <end position="447"/>
    </location>
</feature>
<dbReference type="EMBL" id="MVGT01001068">
    <property type="protein sequence ID" value="OVA13896.1"/>
    <property type="molecule type" value="Genomic_DNA"/>
</dbReference>
<feature type="coiled-coil region" evidence="1">
    <location>
        <begin position="67"/>
        <end position="167"/>
    </location>
</feature>
<feature type="region of interest" description="Disordered" evidence="2">
    <location>
        <begin position="343"/>
        <end position="535"/>
    </location>
</feature>
<feature type="compositionally biased region" description="Polar residues" evidence="2">
    <location>
        <begin position="319"/>
        <end position="329"/>
    </location>
</feature>
<name>A0A200QTU8_MACCD</name>
<sequence length="607" mass="67965">MAMGGGGGGGSSKFSNSRGRPYAMMLLLAFGAAVFGVMVLHKFRERRIFNLLIKDKDRDIITLQLLLQKERDYSKEVKRKIEELKAKTYSLRTQKMEINNKLMDMQSTAASLREEGRALETELEEKRNEIKMLKEKERNSSQDNSQVAALTELLKQKETEIEEMKRRLENPIHVWSVSTDDPSNPPVNLSTAENSLNAKDHDLVNEKGEGGSVRESTDQNAIQGDRQLQKFENNQVDGEGSKERGENGEKNGEEGQVRGEVSGEKSESSKVEVLRMRGKEGNNNETEVVESSRDDDDALKTKDEIGDLKTEDVKEDGISRNQQVENFENSRYGEGRLLGMISKDGREMEVSDGSHNVESSGARGEDGDRSKTKDKRWRMISRNRELEKTGNSEEGLEELQKNESHQDHKTGFGMDDEVLRKESDNGDQAGLEGKEDAVVSNEEKLDTVENSGESEGFKVRDENGGKGGLYGRDQEETSTDGHQLLKPQNPLISGEDLGTEVTTAESNQLGMEGEMVPKVGQSEKPKDSQDVESVSDNFSRLATGDLEQKPHLVLTQPKEQEANGVQKPIPRELPRTNPMVLKRHRMPKVTKSRKTWKSTVRANNPES</sequence>
<evidence type="ECO:0008006" key="6">
    <source>
        <dbReference type="Google" id="ProtNLM"/>
    </source>
</evidence>
<dbReference type="AlphaFoldDB" id="A0A200QTU8"/>
<feature type="compositionally biased region" description="Basic and acidic residues" evidence="2">
    <location>
        <begin position="298"/>
        <end position="318"/>
    </location>
</feature>
<feature type="compositionally biased region" description="Basic and acidic residues" evidence="2">
    <location>
        <begin position="239"/>
        <end position="282"/>
    </location>
</feature>
<feature type="compositionally biased region" description="Basic residues" evidence="2">
    <location>
        <begin position="372"/>
        <end position="381"/>
    </location>
</feature>
<evidence type="ECO:0000256" key="1">
    <source>
        <dbReference type="SAM" id="Coils"/>
    </source>
</evidence>
<keyword evidence="3" id="KW-1133">Transmembrane helix</keyword>
<evidence type="ECO:0000313" key="4">
    <source>
        <dbReference type="EMBL" id="OVA13896.1"/>
    </source>
</evidence>
<gene>
    <name evidence="4" type="ORF">BVC80_1781g31</name>
</gene>
<organism evidence="4 5">
    <name type="scientific">Macleaya cordata</name>
    <name type="common">Five-seeded plume-poppy</name>
    <name type="synonym">Bocconia cordata</name>
    <dbReference type="NCBI Taxonomy" id="56857"/>
    <lineage>
        <taxon>Eukaryota</taxon>
        <taxon>Viridiplantae</taxon>
        <taxon>Streptophyta</taxon>
        <taxon>Embryophyta</taxon>
        <taxon>Tracheophyta</taxon>
        <taxon>Spermatophyta</taxon>
        <taxon>Magnoliopsida</taxon>
        <taxon>Ranunculales</taxon>
        <taxon>Papaveraceae</taxon>
        <taxon>Papaveroideae</taxon>
        <taxon>Macleaya</taxon>
    </lineage>
</organism>
<feature type="compositionally biased region" description="Basic and acidic residues" evidence="2">
    <location>
        <begin position="198"/>
        <end position="209"/>
    </location>
</feature>
<feature type="compositionally biased region" description="Basic and acidic residues" evidence="2">
    <location>
        <begin position="455"/>
        <end position="464"/>
    </location>
</feature>
<comment type="caution">
    <text evidence="4">The sequence shown here is derived from an EMBL/GenBank/DDBJ whole genome shotgun (WGS) entry which is preliminary data.</text>
</comment>
<keyword evidence="3" id="KW-0472">Membrane</keyword>
<feature type="region of interest" description="Disordered" evidence="2">
    <location>
        <begin position="555"/>
        <end position="607"/>
    </location>
</feature>
<keyword evidence="5" id="KW-1185">Reference proteome</keyword>
<feature type="compositionally biased region" description="Basic and acidic residues" evidence="2">
    <location>
        <begin position="382"/>
        <end position="391"/>
    </location>
</feature>
<evidence type="ECO:0000256" key="3">
    <source>
        <dbReference type="SAM" id="Phobius"/>
    </source>
</evidence>